<gene>
    <name evidence="1" type="ORF">MAR10_014</name>
</gene>
<protein>
    <recommendedName>
        <fullName evidence="3">Lipoprotein</fullName>
    </recommendedName>
</protein>
<accession>K7R6A1</accession>
<evidence type="ECO:0008006" key="3">
    <source>
        <dbReference type="Google" id="ProtNLM"/>
    </source>
</evidence>
<proteinExistence type="predicted"/>
<sequence>MRILLILALALLSGCASPERLHNMHCDQWVRDQVINHGRDMMEAVKECGYKKTPRVKPGDLYPRVRVY</sequence>
<organism evidence="1 2">
    <name type="scientific">Vibrio phage vB_VpaS_MAR10</name>
    <dbReference type="NCBI Taxonomy" id="1229755"/>
    <lineage>
        <taxon>Viruses</taxon>
        <taxon>Duplodnaviria</taxon>
        <taxon>Heunggongvirae</taxon>
        <taxon>Uroviricota</taxon>
        <taxon>Caudoviricetes</taxon>
        <taxon>Mardecavirus</taxon>
        <taxon>Mardecavirus MAR10</taxon>
    </lineage>
</organism>
<dbReference type="OrthoDB" id="39093at10239"/>
<dbReference type="PROSITE" id="PS51257">
    <property type="entry name" value="PROKAR_LIPOPROTEIN"/>
    <property type="match status" value="1"/>
</dbReference>
<keyword evidence="2" id="KW-1185">Reference proteome</keyword>
<dbReference type="RefSeq" id="YP_007111860.1">
    <property type="nucleotide sequence ID" value="NC_019713.1"/>
</dbReference>
<evidence type="ECO:0000313" key="2">
    <source>
        <dbReference type="Proteomes" id="UP000009398"/>
    </source>
</evidence>
<evidence type="ECO:0000313" key="1">
    <source>
        <dbReference type="EMBL" id="AFV81246.1"/>
    </source>
</evidence>
<reference evidence="1 2" key="1">
    <citation type="journal article" date="2012" name="J. Virol.">
        <title>Genome Sequence of Temperate Vibrio parahaemolyticus Bacteriophage vB_VpaS_MAR10.</title>
        <authorList>
            <person name="Alanis Villa A."/>
            <person name="Kropinski A.M."/>
            <person name="Abbasifar R."/>
            <person name="Abbasifar A."/>
            <person name="Griffiths M.W."/>
        </authorList>
    </citation>
    <scope>NUCLEOTIDE SEQUENCE [LARGE SCALE GENOMIC DNA]</scope>
</reference>
<dbReference type="Proteomes" id="UP000009398">
    <property type="component" value="Segment"/>
</dbReference>
<dbReference type="KEGG" id="vg:14181746"/>
<name>K7R6A1_9CAUD</name>
<dbReference type="EMBL" id="JX556418">
    <property type="protein sequence ID" value="AFV81246.1"/>
    <property type="molecule type" value="Genomic_DNA"/>
</dbReference>
<dbReference type="GeneID" id="14181746"/>